<name>C9LXJ3_SELS3</name>
<protein>
    <submittedName>
        <fullName evidence="1">Uncharacterized protein</fullName>
    </submittedName>
</protein>
<evidence type="ECO:0000313" key="1">
    <source>
        <dbReference type="EMBL" id="EEX76376.1"/>
    </source>
</evidence>
<dbReference type="AlphaFoldDB" id="C9LXJ3"/>
<sequence length="78" mass="9023">MDEHPVTGEPSLGRRSRARIPSQENCLFCAPRRSTRDGKGSRLRYRDDIAAFFVEKAFFIMKIQEVKPKGRRRIGELS</sequence>
<dbReference type="Proteomes" id="UP000003505">
    <property type="component" value="Unassembled WGS sequence"/>
</dbReference>
<proteinExistence type="predicted"/>
<gene>
    <name evidence="1" type="ORF">SELSPUOL_02201</name>
</gene>
<comment type="caution">
    <text evidence="1">The sequence shown here is derived from an EMBL/GenBank/DDBJ whole genome shotgun (WGS) entry which is preliminary data.</text>
</comment>
<reference evidence="1 2" key="1">
    <citation type="submission" date="2009-09" db="EMBL/GenBank/DDBJ databases">
        <authorList>
            <person name="Weinstock G."/>
            <person name="Sodergren E."/>
            <person name="Clifton S."/>
            <person name="Fulton L."/>
            <person name="Fulton B."/>
            <person name="Courtney L."/>
            <person name="Fronick C."/>
            <person name="Harrison M."/>
            <person name="Strong C."/>
            <person name="Farmer C."/>
            <person name="Delahaunty K."/>
            <person name="Markovic C."/>
            <person name="Hall O."/>
            <person name="Minx P."/>
            <person name="Tomlinson C."/>
            <person name="Mitreva M."/>
            <person name="Nelson J."/>
            <person name="Hou S."/>
            <person name="Wollam A."/>
            <person name="Pepin K.H."/>
            <person name="Johnson M."/>
            <person name="Bhonagiri V."/>
            <person name="Nash W.E."/>
            <person name="Warren W."/>
            <person name="Chinwalla A."/>
            <person name="Mardis E.R."/>
            <person name="Wilson R.K."/>
        </authorList>
    </citation>
    <scope>NUCLEOTIDE SEQUENCE [LARGE SCALE GENOMIC DNA]</scope>
    <source>
        <strain evidence="2">ATCC 35185 / DSM 20758 / VPI D19B-28</strain>
    </source>
</reference>
<evidence type="ECO:0000313" key="2">
    <source>
        <dbReference type="Proteomes" id="UP000003505"/>
    </source>
</evidence>
<organism evidence="1 2">
    <name type="scientific">Selenomonas sputigena (strain ATCC 35185 / DSM 20758 / CCUG 44933 / VPI D19B-28)</name>
    <dbReference type="NCBI Taxonomy" id="546271"/>
    <lineage>
        <taxon>Bacteria</taxon>
        <taxon>Bacillati</taxon>
        <taxon>Bacillota</taxon>
        <taxon>Negativicutes</taxon>
        <taxon>Selenomonadales</taxon>
        <taxon>Selenomonadaceae</taxon>
        <taxon>Selenomonas</taxon>
    </lineage>
</organism>
<accession>C9LXJ3</accession>
<dbReference type="EMBL" id="ACKP02000049">
    <property type="protein sequence ID" value="EEX76376.1"/>
    <property type="molecule type" value="Genomic_DNA"/>
</dbReference>